<protein>
    <submittedName>
        <fullName evidence="1">Uncharacterized protein</fullName>
    </submittedName>
</protein>
<accession>A0A0F6WD17</accession>
<gene>
    <name evidence="1" type="ORF">PHIN3_401</name>
</gene>
<dbReference type="RefSeq" id="YP_009212641.1">
    <property type="nucleotide sequence ID" value="NC_028945.1"/>
</dbReference>
<proteinExistence type="predicted"/>
<name>A0A0F6WD17_9CAUD</name>
<evidence type="ECO:0000313" key="2">
    <source>
        <dbReference type="Proteomes" id="UP000202958"/>
    </source>
</evidence>
<dbReference type="Proteomes" id="UP000202958">
    <property type="component" value="Segment"/>
</dbReference>
<evidence type="ECO:0000313" key="1">
    <source>
        <dbReference type="EMBL" id="AKF13664.1"/>
    </source>
</evidence>
<dbReference type="GeneID" id="26639136"/>
<sequence>MSADEVEIQVWINTGEMLVNAYALDPDHPKHPYNQILAEGKRPEDYGIRHPYEEEFGEKSRAELIEEIVRLRIELEGWARGDAMGVIGKRYK</sequence>
<dbReference type="EMBL" id="KR052482">
    <property type="protein sequence ID" value="AKF13664.1"/>
    <property type="molecule type" value="Genomic_DNA"/>
</dbReference>
<organism evidence="1 2">
    <name type="scientific">Sinorhizobium phage phiN3</name>
    <dbReference type="NCBI Taxonomy" id="1647405"/>
    <lineage>
        <taxon>Viruses</taxon>
        <taxon>Duplodnaviria</taxon>
        <taxon>Heunggongvirae</taxon>
        <taxon>Uroviricota</taxon>
        <taxon>Caudoviricetes</taxon>
        <taxon>Emdodecavirus</taxon>
        <taxon>Emdodecavirus N3</taxon>
    </lineage>
</organism>
<reference evidence="1 2" key="1">
    <citation type="submission" date="2015-04" db="EMBL/GenBank/DDBJ databases">
        <authorList>
            <person name="Hodson T.S."/>
            <person name="Hyde J.R."/>
            <person name="Schouten J.T."/>
            <person name="Crockett J.T."/>
            <person name="Smith T.A."/>
            <person name="Merrill B.D."/>
            <person name="Crook M.B."/>
            <person name="Griffitts J.S."/>
            <person name="Burnett S.H."/>
            <person name="Grose J.H."/>
            <person name="Breakwell D.P."/>
        </authorList>
    </citation>
    <scope>NUCLEOTIDE SEQUENCE [LARGE SCALE GENOMIC DNA]</scope>
</reference>
<dbReference type="KEGG" id="vg:26639136"/>
<keyword evidence="2" id="KW-1185">Reference proteome</keyword>